<dbReference type="SUPFAM" id="SSF111347">
    <property type="entry name" value="Rap/Ran-GAP"/>
    <property type="match status" value="1"/>
</dbReference>
<dbReference type="PANTHER" id="PTHR10063:SF0">
    <property type="entry name" value="TUBERIN"/>
    <property type="match status" value="1"/>
</dbReference>
<dbReference type="GO" id="GO:0032007">
    <property type="term" value="P:negative regulation of TOR signaling"/>
    <property type="evidence" value="ECO:0007669"/>
    <property type="project" value="TreeGrafter"/>
</dbReference>
<feature type="region of interest" description="Disordered" evidence="2">
    <location>
        <begin position="1038"/>
        <end position="1076"/>
    </location>
</feature>
<feature type="compositionally biased region" description="Polar residues" evidence="2">
    <location>
        <begin position="1323"/>
        <end position="1343"/>
    </location>
</feature>
<dbReference type="InterPro" id="IPR016024">
    <property type="entry name" value="ARM-type_fold"/>
</dbReference>
<sequence length="1683" mass="189019">MSSNTQKQPPSTSNRWLSNILRSRASSISVESCLNLSNADPSAPLDARPVLPLLDSSQSLGSRCKHLRVFSELCKSYKFMHLENVFFTVQDILEPSMPRDARHKVFEFMLACISGQYDELGMARVTFYNSLRSHNNWEDFSDMYNVLFALSKGGRDISGFEKNIVKLLITWMDMTLPRAAKKRTASSTSTTDTSTDARRPVQPANTPAVAISHLSELLHLLTCLGKFNFAMFEESEVADMISATRRAFSSTSHPGDLQACLAFTDVVIRYRFVPFDALKPFLEILCAAVMLPDDLIPNKAVILWPIFTNLLLSHCAHSAILTLCKLLEEPVESGLGEETLANGAILLLSETAWGHKSRTSADAYMVSDAILLMYLRRCALQHNNSVNANVLKSLTLLVENPENSIRLMDWDTVWDICDVCTNHVLGIMDETMIQILTRLPDYEVDQSKTSTSVVHQFTRFLACIHKKYIAGSYLGPLPRFMNVLYALRKYASETVATTLLDYYETEHFLLPSADNWIGLLLELIKTFFVPSEVTTTIRLRMLSIVTDVCRTVKDFYSEDIYKQIVLLMMDNVERETDRDVRQTSIDLMVASLCDCQTEETFDKLLELLRKCTRCKCVESPVRSEEQQERFQSSKDEHDASTGQGRSHSRCHSPHPHKGHQIMQRSSTTTSVETITPTPGIEPRTDHGGRCEGSYSMCGMVQLFEELLSENKAHMCARVFKMITDIAESQDDFLCPYGGPKIVALDLLLRIRCPPNHNIYIISDEIMDEDDIMSPIRVFQQTKRQQKSEAQKANPFAPQPTCPAGLKPGEQLMIPCSRVVSYRNDDTNEESAMDEVLPMNDALKAYITVISRAPHWDIVLFVLKRLPLQLRNKHLFCGASIQIRALRKEIVRWVSTRTFLANVTNLPSSLKRNDLYIHAYNLLTVLISYRRHFTKQYQDEIVYTFYIGITQVTAATKPCINALTVCCHELPLSVAKMLNEILQRMSQIISVSSVSVHILEFLSGLARLPDLYANFTGDMYKPVFAIALNYLQFSHSTTQSQSPVSTPGPGNSPAIGSPMAPGSAPSTPLQPQRESSQQANQGALAQYVLIMAYLVITVWFTAVPLRERRKHVPFIIQRLLGGNPIGRSIDEQTYTCIDMLSRFSFADVGLSPEKSIVSKILMDGGQHDASPAVGVKQSTRTWVYGHTLLTLKTAKALGWVEMTIRRPSGTVSMMCNIQNKIKSEEIDYKTLPALLMMQYQPDLLASQMIKQQESKEVSTTGTEGAALGISFEDEAADEFGPKETADSTDVAMSRRASEQAAHRSDESGSESPEQIGSSPMMRRASSSQRRGADELTTSTSESRSPPQPKSSEESVENILHEVLSDPAQSSQPLSHLRKIEPSVDPGFLFLQLHNYPDLSRVIEVSPPLPDDATTARTIANLDLIPVVDFHKIGVLYVGKGQRNEIDILANTHGSPDYVKFLNSLGTIRRLRGMAGNTGGLDREMDIDGRYAYFWKDDVTEMVFHVATMMPTNLERDPQCSQKKRHIGNDYVSIVYNDSGEEYSFDTLPGQFNFINVVVSPHSISTDSASEARWGAENTFFKVEMQRRKDMPEIGPITEAKLVSAQSLPSFIRQTALHANIFAQVFQNLSTGGRHEYLSHWRQRLRHIRRVRDRVSAGRPETTVANRTTREGYPLEALLDFTRYT</sequence>
<dbReference type="Pfam" id="PF02145">
    <property type="entry name" value="Rap_GAP"/>
    <property type="match status" value="1"/>
</dbReference>
<dbReference type="SUPFAM" id="SSF48371">
    <property type="entry name" value="ARM repeat"/>
    <property type="match status" value="1"/>
</dbReference>
<keyword evidence="5" id="KW-1185">Reference proteome</keyword>
<evidence type="ECO:0000313" key="5">
    <source>
        <dbReference type="Proteomes" id="UP000605846"/>
    </source>
</evidence>
<dbReference type="InterPro" id="IPR000331">
    <property type="entry name" value="Rap/Ran_GAP_dom"/>
</dbReference>
<dbReference type="GO" id="GO:0005634">
    <property type="term" value="C:nucleus"/>
    <property type="evidence" value="ECO:0007669"/>
    <property type="project" value="InterPro"/>
</dbReference>
<dbReference type="GO" id="GO:0033596">
    <property type="term" value="C:TSC1-TSC2 complex"/>
    <property type="evidence" value="ECO:0007669"/>
    <property type="project" value="TreeGrafter"/>
</dbReference>
<feature type="compositionally biased region" description="Low complexity" evidence="2">
    <location>
        <begin position="665"/>
        <end position="677"/>
    </location>
</feature>
<feature type="compositionally biased region" description="Low complexity" evidence="2">
    <location>
        <begin position="185"/>
        <end position="194"/>
    </location>
</feature>
<dbReference type="InterPro" id="IPR027107">
    <property type="entry name" value="Tuberin/Ral-act_asu"/>
</dbReference>
<gene>
    <name evidence="4" type="primary">TSC2</name>
    <name evidence="4" type="ORF">EC973_009158</name>
</gene>
<feature type="compositionally biased region" description="Basic residues" evidence="2">
    <location>
        <begin position="646"/>
        <end position="659"/>
    </location>
</feature>
<feature type="compositionally biased region" description="Polar residues" evidence="2">
    <location>
        <begin position="1063"/>
        <end position="1076"/>
    </location>
</feature>
<reference evidence="4" key="1">
    <citation type="submission" date="2020-01" db="EMBL/GenBank/DDBJ databases">
        <title>Genome Sequencing of Three Apophysomyces-Like Fungal Strains Confirms a Novel Fungal Genus in the Mucoromycota with divergent Burkholderia-like Endosymbiotic Bacteria.</title>
        <authorList>
            <person name="Stajich J.E."/>
            <person name="Macias A.M."/>
            <person name="Carter-House D."/>
            <person name="Lovett B."/>
            <person name="Kasson L.R."/>
            <person name="Berry K."/>
            <person name="Grigoriev I."/>
            <person name="Chang Y."/>
            <person name="Spatafora J."/>
            <person name="Kasson M.T."/>
        </authorList>
    </citation>
    <scope>NUCLEOTIDE SEQUENCE</scope>
    <source>
        <strain evidence="4">NRRL A-21654</strain>
    </source>
</reference>
<dbReference type="Gene3D" id="3.40.50.11210">
    <property type="entry name" value="Rap/Ran-GAP"/>
    <property type="match status" value="1"/>
</dbReference>
<evidence type="ECO:0000256" key="1">
    <source>
        <dbReference type="ARBA" id="ARBA00022468"/>
    </source>
</evidence>
<dbReference type="OrthoDB" id="19311at2759"/>
<dbReference type="FunFam" id="3.40.50.11210:FF:000007">
    <property type="entry name" value="Tuberous sclerosis 2"/>
    <property type="match status" value="1"/>
</dbReference>
<evidence type="ECO:0000313" key="4">
    <source>
        <dbReference type="EMBL" id="KAF7725921.1"/>
    </source>
</evidence>
<dbReference type="PANTHER" id="PTHR10063">
    <property type="entry name" value="TUBERIN"/>
    <property type="match status" value="1"/>
</dbReference>
<dbReference type="InterPro" id="IPR018515">
    <property type="entry name" value="Tuberin-type_domain"/>
</dbReference>
<dbReference type="InterPro" id="IPR024584">
    <property type="entry name" value="Tuberin_N"/>
</dbReference>
<organism evidence="4 5">
    <name type="scientific">Apophysomyces ossiformis</name>
    <dbReference type="NCBI Taxonomy" id="679940"/>
    <lineage>
        <taxon>Eukaryota</taxon>
        <taxon>Fungi</taxon>
        <taxon>Fungi incertae sedis</taxon>
        <taxon>Mucoromycota</taxon>
        <taxon>Mucoromycotina</taxon>
        <taxon>Mucoromycetes</taxon>
        <taxon>Mucorales</taxon>
        <taxon>Mucorineae</taxon>
        <taxon>Mucoraceae</taxon>
        <taxon>Apophysomyces</taxon>
    </lineage>
</organism>
<feature type="region of interest" description="Disordered" evidence="2">
    <location>
        <begin position="1270"/>
        <end position="1353"/>
    </location>
</feature>
<dbReference type="PROSITE" id="PS50085">
    <property type="entry name" value="RAPGAP"/>
    <property type="match status" value="1"/>
</dbReference>
<feature type="compositionally biased region" description="Basic and acidic residues" evidence="2">
    <location>
        <begin position="1294"/>
        <end position="1305"/>
    </location>
</feature>
<protein>
    <submittedName>
        <fullName evidence="4">Tuberous sclerosis 2-like protein</fullName>
    </submittedName>
</protein>
<dbReference type="Pfam" id="PF11864">
    <property type="entry name" value="DUF3384"/>
    <property type="match status" value="1"/>
</dbReference>
<feature type="compositionally biased region" description="Basic and acidic residues" evidence="2">
    <location>
        <begin position="625"/>
        <end position="639"/>
    </location>
</feature>
<dbReference type="Proteomes" id="UP000605846">
    <property type="component" value="Unassembled WGS sequence"/>
</dbReference>
<feature type="domain" description="Rap-GAP" evidence="3">
    <location>
        <begin position="1417"/>
        <end position="1657"/>
    </location>
</feature>
<evidence type="ECO:0000256" key="2">
    <source>
        <dbReference type="SAM" id="MobiDB-lite"/>
    </source>
</evidence>
<feature type="region of interest" description="Disordered" evidence="2">
    <location>
        <begin position="625"/>
        <end position="687"/>
    </location>
</feature>
<feature type="compositionally biased region" description="Low complexity" evidence="2">
    <location>
        <begin position="1038"/>
        <end position="1048"/>
    </location>
</feature>
<dbReference type="Pfam" id="PF03542">
    <property type="entry name" value="Tuberin"/>
    <property type="match status" value="1"/>
</dbReference>
<accession>A0A8H7EPA0</accession>
<keyword evidence="1" id="KW-0343">GTPase activation</keyword>
<dbReference type="EMBL" id="JABAYA010000087">
    <property type="protein sequence ID" value="KAF7725921.1"/>
    <property type="molecule type" value="Genomic_DNA"/>
</dbReference>
<feature type="region of interest" description="Disordered" evidence="2">
    <location>
        <begin position="180"/>
        <end position="202"/>
    </location>
</feature>
<comment type="caution">
    <text evidence="4">The sequence shown here is derived from an EMBL/GenBank/DDBJ whole genome shotgun (WGS) entry which is preliminary data.</text>
</comment>
<proteinExistence type="predicted"/>
<name>A0A8H7EPA0_9FUNG</name>
<dbReference type="GO" id="GO:0051056">
    <property type="term" value="P:regulation of small GTPase mediated signal transduction"/>
    <property type="evidence" value="ECO:0007669"/>
    <property type="project" value="InterPro"/>
</dbReference>
<dbReference type="GO" id="GO:0005096">
    <property type="term" value="F:GTPase activator activity"/>
    <property type="evidence" value="ECO:0007669"/>
    <property type="project" value="UniProtKB-KW"/>
</dbReference>
<dbReference type="InterPro" id="IPR035974">
    <property type="entry name" value="Rap/Ran-GAP_sf"/>
</dbReference>
<evidence type="ECO:0000259" key="3">
    <source>
        <dbReference type="PROSITE" id="PS50085"/>
    </source>
</evidence>